<dbReference type="InterPro" id="IPR001128">
    <property type="entry name" value="Cyt_P450"/>
</dbReference>
<evidence type="ECO:0000256" key="7">
    <source>
        <dbReference type="ARBA" id="ARBA00023033"/>
    </source>
</evidence>
<organism evidence="10 11">
    <name type="scientific">Coniochaeta hoffmannii</name>
    <dbReference type="NCBI Taxonomy" id="91930"/>
    <lineage>
        <taxon>Eukaryota</taxon>
        <taxon>Fungi</taxon>
        <taxon>Dikarya</taxon>
        <taxon>Ascomycota</taxon>
        <taxon>Pezizomycotina</taxon>
        <taxon>Sordariomycetes</taxon>
        <taxon>Sordariomycetidae</taxon>
        <taxon>Coniochaetales</taxon>
        <taxon>Coniochaetaceae</taxon>
        <taxon>Coniochaeta</taxon>
    </lineage>
</organism>
<dbReference type="GO" id="GO:0004497">
    <property type="term" value="F:monooxygenase activity"/>
    <property type="evidence" value="ECO:0007669"/>
    <property type="project" value="UniProtKB-KW"/>
</dbReference>
<dbReference type="PANTHER" id="PTHR46206">
    <property type="entry name" value="CYTOCHROME P450"/>
    <property type="match status" value="1"/>
</dbReference>
<accession>A0AA38RTT0</accession>
<keyword evidence="9" id="KW-0472">Membrane</keyword>
<name>A0AA38RTT0_9PEZI</name>
<reference evidence="10" key="1">
    <citation type="submission" date="2022-07" db="EMBL/GenBank/DDBJ databases">
        <title>Fungi with potential for degradation of polypropylene.</title>
        <authorList>
            <person name="Gostincar C."/>
        </authorList>
    </citation>
    <scope>NUCLEOTIDE SEQUENCE</scope>
    <source>
        <strain evidence="10">EXF-13287</strain>
    </source>
</reference>
<dbReference type="SUPFAM" id="SSF48264">
    <property type="entry name" value="Cytochrome P450"/>
    <property type="match status" value="1"/>
</dbReference>
<dbReference type="Pfam" id="PF00067">
    <property type="entry name" value="p450"/>
    <property type="match status" value="1"/>
</dbReference>
<evidence type="ECO:0000256" key="9">
    <source>
        <dbReference type="SAM" id="Phobius"/>
    </source>
</evidence>
<evidence type="ECO:0000313" key="11">
    <source>
        <dbReference type="Proteomes" id="UP001174691"/>
    </source>
</evidence>
<keyword evidence="4" id="KW-0479">Metal-binding</keyword>
<evidence type="ECO:0000256" key="8">
    <source>
        <dbReference type="SAM" id="MobiDB-lite"/>
    </source>
</evidence>
<feature type="compositionally biased region" description="Low complexity" evidence="8">
    <location>
        <begin position="482"/>
        <end position="502"/>
    </location>
</feature>
<dbReference type="InterPro" id="IPR036396">
    <property type="entry name" value="Cyt_P450_sf"/>
</dbReference>
<dbReference type="GO" id="GO:0005506">
    <property type="term" value="F:iron ion binding"/>
    <property type="evidence" value="ECO:0007669"/>
    <property type="project" value="InterPro"/>
</dbReference>
<evidence type="ECO:0000256" key="4">
    <source>
        <dbReference type="ARBA" id="ARBA00022723"/>
    </source>
</evidence>
<comment type="cofactor">
    <cofactor evidence="1">
        <name>heme</name>
        <dbReference type="ChEBI" id="CHEBI:30413"/>
    </cofactor>
</comment>
<feature type="region of interest" description="Disordered" evidence="8">
    <location>
        <begin position="360"/>
        <end position="382"/>
    </location>
</feature>
<dbReference type="PANTHER" id="PTHR46206:SF1">
    <property type="entry name" value="P450, PUTATIVE (EUROFUNG)-RELATED"/>
    <property type="match status" value="1"/>
</dbReference>
<keyword evidence="9" id="KW-1133">Transmembrane helix</keyword>
<gene>
    <name evidence="10" type="ORF">NKR19_g3741</name>
</gene>
<feature type="transmembrane region" description="Helical" evidence="9">
    <location>
        <begin position="12"/>
        <end position="33"/>
    </location>
</feature>
<dbReference type="AlphaFoldDB" id="A0AA38RTT0"/>
<feature type="compositionally biased region" description="Low complexity" evidence="8">
    <location>
        <begin position="373"/>
        <end position="382"/>
    </location>
</feature>
<evidence type="ECO:0000256" key="1">
    <source>
        <dbReference type="ARBA" id="ARBA00001971"/>
    </source>
</evidence>
<keyword evidence="3" id="KW-0349">Heme</keyword>
<evidence type="ECO:0000256" key="3">
    <source>
        <dbReference type="ARBA" id="ARBA00022617"/>
    </source>
</evidence>
<keyword evidence="6" id="KW-0408">Iron</keyword>
<keyword evidence="7" id="KW-0503">Monooxygenase</keyword>
<keyword evidence="9" id="KW-0812">Transmembrane</keyword>
<dbReference type="GO" id="GO:0016705">
    <property type="term" value="F:oxidoreductase activity, acting on paired donors, with incorporation or reduction of molecular oxygen"/>
    <property type="evidence" value="ECO:0007669"/>
    <property type="project" value="InterPro"/>
</dbReference>
<dbReference type="EMBL" id="JANBVN010000043">
    <property type="protein sequence ID" value="KAJ9157983.1"/>
    <property type="molecule type" value="Genomic_DNA"/>
</dbReference>
<dbReference type="Proteomes" id="UP001174691">
    <property type="component" value="Unassembled WGS sequence"/>
</dbReference>
<evidence type="ECO:0000256" key="2">
    <source>
        <dbReference type="ARBA" id="ARBA00010617"/>
    </source>
</evidence>
<dbReference type="GO" id="GO:0020037">
    <property type="term" value="F:heme binding"/>
    <property type="evidence" value="ECO:0007669"/>
    <property type="project" value="InterPro"/>
</dbReference>
<dbReference type="CDD" id="cd11041">
    <property type="entry name" value="CYP503A1-like"/>
    <property type="match status" value="1"/>
</dbReference>
<sequence length="595" mass="65812">MAILLEAAPVALLVIVSFSAVVIPFAVVVNLLFRLTSRASLPSDLPWAGMDGSGSPWARLKANMTSILNLKSLINEGYNKYSKHGQAYVLPHILTGPEVVLPVSAARWLCEQPEHVMSQNEVNRQFLEADHTFFHPNIVREPIHPEVIRRELTHKLGNFADDIVEELQLCLEENWGVDTEDWKEVNLYDTMLDVISRLSMRVLVGKELTQNKEFLRSARLFDRNVVLSAAGINLLPWFLKPILSPFITAYDYMHYLTLSKFILPQVKERLTQLQTHGEKQLPMFDLKKDDYIQWAISHALSHPDPEELNPNLITKRFASLCFAAIQSSVITITNAILDIAASPSSSSYLTAMRDEVLSELSSHNPSTTKRHPTSSSSSPWGKSSLARMVHVDSALRESMRLNGFVARGIMKTVLAPGGVTLPDGTHVPAGTKVGIQAYSVHRDGEFYSSPEKYDAFRFVKEAAGGGGGGGRPGLMVPEGRRASASGSDTEGSSSTPTSVVVSRKASSHQSVRTAEEKGDRPLALVTTSPTFLAFSHGLNACPGRFFAANQMKLTLAYIALYYEIEQLPERPENLWFVSSMGPPFSQTIKVRRRKA</sequence>
<feature type="region of interest" description="Disordered" evidence="8">
    <location>
        <begin position="465"/>
        <end position="520"/>
    </location>
</feature>
<evidence type="ECO:0000313" key="10">
    <source>
        <dbReference type="EMBL" id="KAJ9157983.1"/>
    </source>
</evidence>
<keyword evidence="5" id="KW-0560">Oxidoreductase</keyword>
<keyword evidence="11" id="KW-1185">Reference proteome</keyword>
<evidence type="ECO:0000256" key="6">
    <source>
        <dbReference type="ARBA" id="ARBA00023004"/>
    </source>
</evidence>
<proteinExistence type="inferred from homology"/>
<evidence type="ECO:0000256" key="5">
    <source>
        <dbReference type="ARBA" id="ARBA00023002"/>
    </source>
</evidence>
<protein>
    <submittedName>
        <fullName evidence="10">Cytochrome P450</fullName>
    </submittedName>
</protein>
<dbReference type="Gene3D" id="1.10.630.10">
    <property type="entry name" value="Cytochrome P450"/>
    <property type="match status" value="1"/>
</dbReference>
<comment type="caution">
    <text evidence="10">The sequence shown here is derived from an EMBL/GenBank/DDBJ whole genome shotgun (WGS) entry which is preliminary data.</text>
</comment>
<comment type="similarity">
    <text evidence="2">Belongs to the cytochrome P450 family.</text>
</comment>